<evidence type="ECO:0000259" key="5">
    <source>
        <dbReference type="PROSITE" id="PS50931"/>
    </source>
</evidence>
<dbReference type="InterPro" id="IPR036390">
    <property type="entry name" value="WH_DNA-bd_sf"/>
</dbReference>
<sequence>MNTQYLEYAIEVEKAGSITQAADNLFMAQPNLSKAIKELEDHLGFMIFERTSKGVVPTQKGAEFLVYARNILEQIDKMMALSKHDDPDTQRFSISIPRVSYIAHGFTKFVAGLDPDKGIEINVQETNSMQTINNIVEGKFNLGIIRYDNAYESYFLDYLEDKGLAHNLIWEFEYLALMSKDHPLATVQEVLYDDLIQYVEIIHGDNTIPYLSSGDIKKQSEPQRIEKKIYLYERGNQFELLSNIPATFMWVSPVPDIFLNRYNLVQRKCKGANNKSKDLLIYPKGYKFTKLDKKFINKLYESKTEVSFKEYF</sequence>
<name>A0A1M6EHJ0_9FIRM</name>
<dbReference type="PANTHER" id="PTHR30346:SF0">
    <property type="entry name" value="HCA OPERON TRANSCRIPTIONAL ACTIVATOR HCAR"/>
    <property type="match status" value="1"/>
</dbReference>
<dbReference type="GO" id="GO:0003677">
    <property type="term" value="F:DNA binding"/>
    <property type="evidence" value="ECO:0007669"/>
    <property type="project" value="UniProtKB-KW"/>
</dbReference>
<accession>A0A1M6EHJ0</accession>
<dbReference type="AlphaFoldDB" id="A0A1M6EHJ0"/>
<evidence type="ECO:0000256" key="2">
    <source>
        <dbReference type="ARBA" id="ARBA00023015"/>
    </source>
</evidence>
<evidence type="ECO:0000313" key="6">
    <source>
        <dbReference type="EMBL" id="SHI84748.1"/>
    </source>
</evidence>
<dbReference type="GO" id="GO:0032993">
    <property type="term" value="C:protein-DNA complex"/>
    <property type="evidence" value="ECO:0007669"/>
    <property type="project" value="TreeGrafter"/>
</dbReference>
<dbReference type="SUPFAM" id="SSF53850">
    <property type="entry name" value="Periplasmic binding protein-like II"/>
    <property type="match status" value="1"/>
</dbReference>
<dbReference type="PROSITE" id="PS50931">
    <property type="entry name" value="HTH_LYSR"/>
    <property type="match status" value="1"/>
</dbReference>
<dbReference type="Gene3D" id="1.10.10.10">
    <property type="entry name" value="Winged helix-like DNA-binding domain superfamily/Winged helix DNA-binding domain"/>
    <property type="match status" value="1"/>
</dbReference>
<evidence type="ECO:0000313" key="7">
    <source>
        <dbReference type="Proteomes" id="UP000184442"/>
    </source>
</evidence>
<dbReference type="FunFam" id="1.10.10.10:FF:000001">
    <property type="entry name" value="LysR family transcriptional regulator"/>
    <property type="match status" value="1"/>
</dbReference>
<dbReference type="InterPro" id="IPR036388">
    <property type="entry name" value="WH-like_DNA-bd_sf"/>
</dbReference>
<dbReference type="RefSeq" id="WP_073025655.1">
    <property type="nucleotide sequence ID" value="NZ_FQZS01000009.1"/>
</dbReference>
<dbReference type="SUPFAM" id="SSF46785">
    <property type="entry name" value="Winged helix' DNA-binding domain"/>
    <property type="match status" value="1"/>
</dbReference>
<gene>
    <name evidence="6" type="ORF">SAMN02745176_01560</name>
</gene>
<keyword evidence="4" id="KW-0804">Transcription</keyword>
<organism evidence="6 7">
    <name type="scientific">Lutispora thermophila DSM 19022</name>
    <dbReference type="NCBI Taxonomy" id="1122184"/>
    <lineage>
        <taxon>Bacteria</taxon>
        <taxon>Bacillati</taxon>
        <taxon>Bacillota</taxon>
        <taxon>Clostridia</taxon>
        <taxon>Lutisporales</taxon>
        <taxon>Lutisporaceae</taxon>
        <taxon>Lutispora</taxon>
    </lineage>
</organism>
<dbReference type="InterPro" id="IPR000847">
    <property type="entry name" value="LysR_HTH_N"/>
</dbReference>
<dbReference type="STRING" id="1122184.SAMN02745176_01560"/>
<dbReference type="PRINTS" id="PR00039">
    <property type="entry name" value="HTHLYSR"/>
</dbReference>
<reference evidence="6" key="1">
    <citation type="submission" date="2016-11" db="EMBL/GenBank/DDBJ databases">
        <authorList>
            <person name="Jaros S."/>
            <person name="Januszkiewicz K."/>
            <person name="Wedrychowicz H."/>
        </authorList>
    </citation>
    <scope>NUCLEOTIDE SEQUENCE [LARGE SCALE GENOMIC DNA]</scope>
    <source>
        <strain evidence="6">DSM 19022</strain>
    </source>
</reference>
<dbReference type="Proteomes" id="UP000184442">
    <property type="component" value="Unassembled WGS sequence"/>
</dbReference>
<evidence type="ECO:0000256" key="4">
    <source>
        <dbReference type="ARBA" id="ARBA00023163"/>
    </source>
</evidence>
<keyword evidence="3 6" id="KW-0238">DNA-binding</keyword>
<protein>
    <submittedName>
        <fullName evidence="6">DNA-binding transcriptional regulator, LysR family</fullName>
    </submittedName>
</protein>
<proteinExistence type="inferred from homology"/>
<evidence type="ECO:0000256" key="1">
    <source>
        <dbReference type="ARBA" id="ARBA00009437"/>
    </source>
</evidence>
<dbReference type="EMBL" id="FQZS01000009">
    <property type="protein sequence ID" value="SHI84748.1"/>
    <property type="molecule type" value="Genomic_DNA"/>
</dbReference>
<dbReference type="PANTHER" id="PTHR30346">
    <property type="entry name" value="TRANSCRIPTIONAL DUAL REGULATOR HCAR-RELATED"/>
    <property type="match status" value="1"/>
</dbReference>
<keyword evidence="7" id="KW-1185">Reference proteome</keyword>
<dbReference type="OrthoDB" id="9803714at2"/>
<keyword evidence="2" id="KW-0805">Transcription regulation</keyword>
<evidence type="ECO:0000256" key="3">
    <source>
        <dbReference type="ARBA" id="ARBA00023125"/>
    </source>
</evidence>
<dbReference type="GO" id="GO:0003700">
    <property type="term" value="F:DNA-binding transcription factor activity"/>
    <property type="evidence" value="ECO:0007669"/>
    <property type="project" value="InterPro"/>
</dbReference>
<comment type="similarity">
    <text evidence="1">Belongs to the LysR transcriptional regulatory family.</text>
</comment>
<dbReference type="Pfam" id="PF00126">
    <property type="entry name" value="HTH_1"/>
    <property type="match status" value="1"/>
</dbReference>
<feature type="domain" description="HTH lysR-type" evidence="5">
    <location>
        <begin position="1"/>
        <end position="58"/>
    </location>
</feature>